<evidence type="ECO:0000256" key="4">
    <source>
        <dbReference type="RuleBase" id="RU361153"/>
    </source>
</evidence>
<evidence type="ECO:0000256" key="2">
    <source>
        <dbReference type="ARBA" id="ARBA00022801"/>
    </source>
</evidence>
<comment type="similarity">
    <text evidence="1 4">Belongs to the glycosyl hydrolase 5 (cellulase A) family.</text>
</comment>
<keyword evidence="2 4" id="KW-0378">Hydrolase</keyword>
<gene>
    <name evidence="6" type="ORF">TeGR_g221</name>
</gene>
<dbReference type="SUPFAM" id="SSF51445">
    <property type="entry name" value="(Trans)glycosidases"/>
    <property type="match status" value="1"/>
</dbReference>
<evidence type="ECO:0000259" key="5">
    <source>
        <dbReference type="Pfam" id="PF00150"/>
    </source>
</evidence>
<reference evidence="6 7" key="1">
    <citation type="journal article" date="2023" name="Commun. Biol.">
        <title>Genome analysis of Parmales, the sister group of diatoms, reveals the evolutionary specialization of diatoms from phago-mixotrophs to photoautotrophs.</title>
        <authorList>
            <person name="Ban H."/>
            <person name="Sato S."/>
            <person name="Yoshikawa S."/>
            <person name="Yamada K."/>
            <person name="Nakamura Y."/>
            <person name="Ichinomiya M."/>
            <person name="Sato N."/>
            <person name="Blanc-Mathieu R."/>
            <person name="Endo H."/>
            <person name="Kuwata A."/>
            <person name="Ogata H."/>
        </authorList>
    </citation>
    <scope>NUCLEOTIDE SEQUENCE [LARGE SCALE GENOMIC DNA]</scope>
</reference>
<dbReference type="EMBL" id="BRYB01002557">
    <property type="protein sequence ID" value="GMI21744.1"/>
    <property type="molecule type" value="Genomic_DNA"/>
</dbReference>
<keyword evidence="7" id="KW-1185">Reference proteome</keyword>
<evidence type="ECO:0000256" key="3">
    <source>
        <dbReference type="ARBA" id="ARBA00023295"/>
    </source>
</evidence>
<comment type="caution">
    <text evidence="6">The sequence shown here is derived from an EMBL/GenBank/DDBJ whole genome shotgun (WGS) entry which is preliminary data.</text>
</comment>
<organism evidence="6 7">
    <name type="scientific">Tetraparma gracilis</name>
    <dbReference type="NCBI Taxonomy" id="2962635"/>
    <lineage>
        <taxon>Eukaryota</taxon>
        <taxon>Sar</taxon>
        <taxon>Stramenopiles</taxon>
        <taxon>Ochrophyta</taxon>
        <taxon>Bolidophyceae</taxon>
        <taxon>Parmales</taxon>
        <taxon>Triparmaceae</taxon>
        <taxon>Tetraparma</taxon>
    </lineage>
</organism>
<name>A0ABQ6M8M3_9STRA</name>
<dbReference type="InterPro" id="IPR017853">
    <property type="entry name" value="GH"/>
</dbReference>
<feature type="domain" description="Glycoside hydrolase family 5" evidence="5">
    <location>
        <begin position="45"/>
        <end position="293"/>
    </location>
</feature>
<dbReference type="PANTHER" id="PTHR31297">
    <property type="entry name" value="GLUCAN ENDO-1,6-BETA-GLUCOSIDASE B"/>
    <property type="match status" value="1"/>
</dbReference>
<protein>
    <recommendedName>
        <fullName evidence="5">Glycoside hydrolase family 5 domain-containing protein</fullName>
    </recommendedName>
</protein>
<dbReference type="PANTHER" id="PTHR31297:SF38">
    <property type="entry name" value="X8 DOMAIN-CONTAINING PROTEIN"/>
    <property type="match status" value="1"/>
</dbReference>
<evidence type="ECO:0000313" key="6">
    <source>
        <dbReference type="EMBL" id="GMI21744.1"/>
    </source>
</evidence>
<dbReference type="Pfam" id="PF00150">
    <property type="entry name" value="Cellulase"/>
    <property type="match status" value="1"/>
</dbReference>
<accession>A0ABQ6M8M3</accession>
<keyword evidence="3 4" id="KW-0326">Glycosidase</keyword>
<dbReference type="Proteomes" id="UP001165060">
    <property type="component" value="Unassembled WGS sequence"/>
</dbReference>
<sequence>MFSFHQFDRVAEMDDTPQGVVMPPLLPDGFGSFWYSEGDLVNQLVDKYGEDFAVDVIEAHRSSYISDSDLDAMRAAGITSVRMPVGWWAFIPESLEDEAKVISDPAHPDRKFVTITQAFLKDQIERFESHGLDVLLDIHAFPGGSANGSYNGVYPNEPKFFSSPDLMTQGMDIIDSLADFFLSFDDATRNGIIGVTLMNEPAHLLDGDSADTMQVWLKAAIGAWRDKVVTAVATPPKMYVNLIETAISPADMITFMHSAFSDEELDTWAVLDVHHYFAWDSGHSGCDENSGNTCGYNCSTSATSEGLDEIKEIVTDGCATSHEFWISEGTVPMISCSEYSLATFENSNVACRGDTVLSAMFNAQKQSFEDQGLEAAWFWTWKMPYGGSHEYAWSLKHYLGLGH</sequence>
<dbReference type="InterPro" id="IPR001547">
    <property type="entry name" value="Glyco_hydro_5"/>
</dbReference>
<dbReference type="InterPro" id="IPR050386">
    <property type="entry name" value="Glycosyl_hydrolase_5"/>
</dbReference>
<dbReference type="Gene3D" id="3.20.20.80">
    <property type="entry name" value="Glycosidases"/>
    <property type="match status" value="1"/>
</dbReference>
<evidence type="ECO:0000256" key="1">
    <source>
        <dbReference type="ARBA" id="ARBA00005641"/>
    </source>
</evidence>
<evidence type="ECO:0000313" key="7">
    <source>
        <dbReference type="Proteomes" id="UP001165060"/>
    </source>
</evidence>
<proteinExistence type="inferred from homology"/>